<organism evidence="2 3">
    <name type="scientific">Eiseniibacteriota bacterium</name>
    <dbReference type="NCBI Taxonomy" id="2212470"/>
    <lineage>
        <taxon>Bacteria</taxon>
        <taxon>Candidatus Eiseniibacteriota</taxon>
    </lineage>
</organism>
<gene>
    <name evidence="2" type="ORF">E6K80_13450</name>
</gene>
<dbReference type="Proteomes" id="UP000319836">
    <property type="component" value="Unassembled WGS sequence"/>
</dbReference>
<keyword evidence="2" id="KW-0808">Transferase</keyword>
<name>A0A538TZF1_UNCEI</name>
<dbReference type="PANTHER" id="PTHR43591">
    <property type="entry name" value="METHYLTRANSFERASE"/>
    <property type="match status" value="1"/>
</dbReference>
<dbReference type="AlphaFoldDB" id="A0A538TZF1"/>
<accession>A0A538TZF1</accession>
<dbReference type="PANTHER" id="PTHR43591:SF24">
    <property type="entry name" value="2-METHOXY-6-POLYPRENYL-1,4-BENZOQUINOL METHYLASE, MITOCHONDRIAL"/>
    <property type="match status" value="1"/>
</dbReference>
<protein>
    <submittedName>
        <fullName evidence="2">Methyltransferase domain-containing protein</fullName>
    </submittedName>
</protein>
<dbReference type="InterPro" id="IPR041698">
    <property type="entry name" value="Methyltransf_25"/>
</dbReference>
<dbReference type="Gene3D" id="3.40.50.150">
    <property type="entry name" value="Vaccinia Virus protein VP39"/>
    <property type="match status" value="1"/>
</dbReference>
<dbReference type="Pfam" id="PF13649">
    <property type="entry name" value="Methyltransf_25"/>
    <property type="match status" value="1"/>
</dbReference>
<dbReference type="EMBL" id="VBPA01000367">
    <property type="protein sequence ID" value="TMQ68899.1"/>
    <property type="molecule type" value="Genomic_DNA"/>
</dbReference>
<dbReference type="GO" id="GO:0032259">
    <property type="term" value="P:methylation"/>
    <property type="evidence" value="ECO:0007669"/>
    <property type="project" value="UniProtKB-KW"/>
</dbReference>
<evidence type="ECO:0000259" key="1">
    <source>
        <dbReference type="Pfam" id="PF13649"/>
    </source>
</evidence>
<dbReference type="InterPro" id="IPR029063">
    <property type="entry name" value="SAM-dependent_MTases_sf"/>
</dbReference>
<dbReference type="CDD" id="cd02440">
    <property type="entry name" value="AdoMet_MTases"/>
    <property type="match status" value="1"/>
</dbReference>
<dbReference type="GO" id="GO:0008757">
    <property type="term" value="F:S-adenosylmethionine-dependent methyltransferase activity"/>
    <property type="evidence" value="ECO:0007669"/>
    <property type="project" value="InterPro"/>
</dbReference>
<reference evidence="2 3" key="1">
    <citation type="journal article" date="2019" name="Nat. Microbiol.">
        <title>Mediterranean grassland soil C-N compound turnover is dependent on rainfall and depth, and is mediated by genomically divergent microorganisms.</title>
        <authorList>
            <person name="Diamond S."/>
            <person name="Andeer P.F."/>
            <person name="Li Z."/>
            <person name="Crits-Christoph A."/>
            <person name="Burstein D."/>
            <person name="Anantharaman K."/>
            <person name="Lane K.R."/>
            <person name="Thomas B.C."/>
            <person name="Pan C."/>
            <person name="Northen T.R."/>
            <person name="Banfield J.F."/>
        </authorList>
    </citation>
    <scope>NUCLEOTIDE SEQUENCE [LARGE SCALE GENOMIC DNA]</scope>
    <source>
        <strain evidence="2">WS_10</strain>
    </source>
</reference>
<evidence type="ECO:0000313" key="3">
    <source>
        <dbReference type="Proteomes" id="UP000319836"/>
    </source>
</evidence>
<comment type="caution">
    <text evidence="2">The sequence shown here is derived from an EMBL/GenBank/DDBJ whole genome shotgun (WGS) entry which is preliminary data.</text>
</comment>
<dbReference type="SUPFAM" id="SSF53335">
    <property type="entry name" value="S-adenosyl-L-methionine-dependent methyltransferases"/>
    <property type="match status" value="1"/>
</dbReference>
<feature type="domain" description="Methyltransferase" evidence="1">
    <location>
        <begin position="54"/>
        <end position="155"/>
    </location>
</feature>
<evidence type="ECO:0000313" key="2">
    <source>
        <dbReference type="EMBL" id="TMQ68899.1"/>
    </source>
</evidence>
<proteinExistence type="predicted"/>
<sequence>MDRLSGVAELLDGPLDEPPTLAANLRDLARINRLTGGTRLSARAIDALGVVTTILDVGTGGADIPMTLLARARAAGRPLAIAATDSRPEILAAARRVRPAIDRAKGLELGVADGRRLPYPDRSFDVAHASMVTHHLEPDEVVAFLRELRRVARRGVVVNDLVRGRHFWLGGWLIVHVIGTSPYTRHDGPLSVRRAYSRTELRAMLAVAGLRPVAEFAGFAGHRVAIAGR</sequence>
<keyword evidence="2" id="KW-0489">Methyltransferase</keyword>